<dbReference type="Proteomes" id="UP001295444">
    <property type="component" value="Chromosome 01"/>
</dbReference>
<dbReference type="EMBL" id="OW240912">
    <property type="protein sequence ID" value="CAH2223395.1"/>
    <property type="molecule type" value="Genomic_DNA"/>
</dbReference>
<accession>A0AAD1VML0</accession>
<gene>
    <name evidence="2" type="ORF">PECUL_23A058447</name>
</gene>
<feature type="region of interest" description="Disordered" evidence="1">
    <location>
        <begin position="1"/>
        <end position="31"/>
    </location>
</feature>
<sequence>MDDFLTGPQGLQDAADTSAPASPGSCIADSSRGTIGPTALSQILVDIAAISASMLTRRDKSEMVAELRAVIREEIAAVRADLTALEHRVDALDAERLQKTHRQQAVDMATRRQGNLLLDLRRQVEDLDNRGRLNNIRVRGLPEAEGEMPHEILTSLFTHLLG</sequence>
<reference evidence="2" key="1">
    <citation type="submission" date="2022-03" db="EMBL/GenBank/DDBJ databases">
        <authorList>
            <person name="Alioto T."/>
            <person name="Alioto T."/>
            <person name="Gomez Garrido J."/>
        </authorList>
    </citation>
    <scope>NUCLEOTIDE SEQUENCE</scope>
</reference>
<evidence type="ECO:0000313" key="2">
    <source>
        <dbReference type="EMBL" id="CAH2223395.1"/>
    </source>
</evidence>
<dbReference type="AlphaFoldDB" id="A0AAD1VML0"/>
<proteinExistence type="predicted"/>
<organism evidence="2 3">
    <name type="scientific">Pelobates cultripes</name>
    <name type="common">Western spadefoot toad</name>
    <dbReference type="NCBI Taxonomy" id="61616"/>
    <lineage>
        <taxon>Eukaryota</taxon>
        <taxon>Metazoa</taxon>
        <taxon>Chordata</taxon>
        <taxon>Craniata</taxon>
        <taxon>Vertebrata</taxon>
        <taxon>Euteleostomi</taxon>
        <taxon>Amphibia</taxon>
        <taxon>Batrachia</taxon>
        <taxon>Anura</taxon>
        <taxon>Pelobatoidea</taxon>
        <taxon>Pelobatidae</taxon>
        <taxon>Pelobates</taxon>
    </lineage>
</organism>
<name>A0AAD1VML0_PELCU</name>
<evidence type="ECO:0000313" key="3">
    <source>
        <dbReference type="Proteomes" id="UP001295444"/>
    </source>
</evidence>
<evidence type="ECO:0000256" key="1">
    <source>
        <dbReference type="SAM" id="MobiDB-lite"/>
    </source>
</evidence>
<protein>
    <submittedName>
        <fullName evidence="2">Uncharacterized protein</fullName>
    </submittedName>
</protein>
<keyword evidence="3" id="KW-1185">Reference proteome</keyword>